<dbReference type="AlphaFoldDB" id="A0AAJ1IFB5"/>
<sequence>MAKILEFKKPEENKGKSCSWCQHRNTHPLDPPCDKCKWYDRDTVFELEVEGEGMAKFRKEVDPDTYEIRFLPAEESDVDI</sequence>
<organism evidence="1 2">
    <name type="scientific">Candidatus Thalassospirochaeta sargassi</name>
    <dbReference type="NCBI Taxonomy" id="3119039"/>
    <lineage>
        <taxon>Bacteria</taxon>
        <taxon>Pseudomonadati</taxon>
        <taxon>Spirochaetota</taxon>
        <taxon>Spirochaetia</taxon>
        <taxon>Spirochaetales</taxon>
        <taxon>Spirochaetaceae</taxon>
        <taxon>Candidatus Thalassospirochaeta</taxon>
    </lineage>
</organism>
<accession>A0AAJ1IFB5</accession>
<dbReference type="EMBL" id="JAQQAL010000002">
    <property type="protein sequence ID" value="MDC7225186.1"/>
    <property type="molecule type" value="Genomic_DNA"/>
</dbReference>
<evidence type="ECO:0000313" key="1">
    <source>
        <dbReference type="EMBL" id="MDC7225186.1"/>
    </source>
</evidence>
<name>A0AAJ1IFB5_9SPIO</name>
<reference evidence="1 2" key="1">
    <citation type="submission" date="2022-12" db="EMBL/GenBank/DDBJ databases">
        <title>Metagenome assembled genome from gulf of manar.</title>
        <authorList>
            <person name="Kohli P."/>
            <person name="Pk S."/>
            <person name="Venkata Ramana C."/>
            <person name="Sasikala C."/>
        </authorList>
    </citation>
    <scope>NUCLEOTIDE SEQUENCE [LARGE SCALE GENOMIC DNA]</scope>
    <source>
        <strain evidence="1">JB008</strain>
    </source>
</reference>
<comment type="caution">
    <text evidence="1">The sequence shown here is derived from an EMBL/GenBank/DDBJ whole genome shotgun (WGS) entry which is preliminary data.</text>
</comment>
<dbReference type="Proteomes" id="UP001221217">
    <property type="component" value="Unassembled WGS sequence"/>
</dbReference>
<protein>
    <submittedName>
        <fullName evidence="1">Uncharacterized protein</fullName>
    </submittedName>
</protein>
<evidence type="ECO:0000313" key="2">
    <source>
        <dbReference type="Proteomes" id="UP001221217"/>
    </source>
</evidence>
<proteinExistence type="predicted"/>
<gene>
    <name evidence="1" type="ORF">PQJ61_00315</name>
</gene>